<gene>
    <name evidence="3" type="ORF">LTR36_007946</name>
</gene>
<evidence type="ECO:0000313" key="3">
    <source>
        <dbReference type="EMBL" id="KAK4541500.1"/>
    </source>
</evidence>
<dbReference type="InterPro" id="IPR057230">
    <property type="entry name" value="DUF7908"/>
</dbReference>
<organism evidence="3 4">
    <name type="scientific">Oleoguttula mirabilis</name>
    <dbReference type="NCBI Taxonomy" id="1507867"/>
    <lineage>
        <taxon>Eukaryota</taxon>
        <taxon>Fungi</taxon>
        <taxon>Dikarya</taxon>
        <taxon>Ascomycota</taxon>
        <taxon>Pezizomycotina</taxon>
        <taxon>Dothideomycetes</taxon>
        <taxon>Dothideomycetidae</taxon>
        <taxon>Mycosphaerellales</taxon>
        <taxon>Teratosphaeriaceae</taxon>
        <taxon>Oleoguttula</taxon>
    </lineage>
</organism>
<comment type="caution">
    <text evidence="3">The sequence shown here is derived from an EMBL/GenBank/DDBJ whole genome shotgun (WGS) entry which is preliminary data.</text>
</comment>
<dbReference type="Pfam" id="PF01391">
    <property type="entry name" value="Collagen"/>
    <property type="match status" value="1"/>
</dbReference>
<sequence length="286" mass="30136">MIHGKRQSGSTYISANGTVTNDCTTAPVYAINNGGLTATVNGTVYTYSTSPGLPYAMFAPSTIPGSITTTFTLTGSGGLSWIDAAFYNGEASFCMLQNGTVYAVFQQNAQPNGCLYVVFTLFSVSSCQALSFATITGPSGPAGQSGAAGPTGQSGPQGLQGTEGLQGSVGVTGPVGQILLGRKEHKAYRERRVHLAQLSEWGEWSSRPVWRERRDGADIRAVQQASLAMLELTYMHVPKEFKAVSDYLGRLVSPGPTGVSGIADESYNIECIVKVLLTFANVPLAQ</sequence>
<reference evidence="3 4" key="1">
    <citation type="submission" date="2021-11" db="EMBL/GenBank/DDBJ databases">
        <title>Black yeast isolated from Biological Soil Crust.</title>
        <authorList>
            <person name="Kurbessoian T."/>
        </authorList>
    </citation>
    <scope>NUCLEOTIDE SEQUENCE [LARGE SCALE GENOMIC DNA]</scope>
    <source>
        <strain evidence="3 4">CCFEE 5522</strain>
    </source>
</reference>
<proteinExistence type="predicted"/>
<feature type="compositionally biased region" description="Low complexity" evidence="1">
    <location>
        <begin position="140"/>
        <end position="157"/>
    </location>
</feature>
<evidence type="ECO:0000259" key="2">
    <source>
        <dbReference type="Pfam" id="PF25485"/>
    </source>
</evidence>
<name>A0AAV9J9Q9_9PEZI</name>
<evidence type="ECO:0000256" key="1">
    <source>
        <dbReference type="SAM" id="MobiDB-lite"/>
    </source>
</evidence>
<keyword evidence="4" id="KW-1185">Reference proteome</keyword>
<feature type="region of interest" description="Disordered" evidence="1">
    <location>
        <begin position="140"/>
        <end position="168"/>
    </location>
</feature>
<dbReference type="Proteomes" id="UP001324427">
    <property type="component" value="Unassembled WGS sequence"/>
</dbReference>
<evidence type="ECO:0000313" key="4">
    <source>
        <dbReference type="Proteomes" id="UP001324427"/>
    </source>
</evidence>
<dbReference type="EMBL" id="JAVFHQ010000052">
    <property type="protein sequence ID" value="KAK4541500.1"/>
    <property type="molecule type" value="Genomic_DNA"/>
</dbReference>
<dbReference type="Pfam" id="PF25485">
    <property type="entry name" value="DUF7908"/>
    <property type="match status" value="1"/>
</dbReference>
<dbReference type="AlphaFoldDB" id="A0AAV9J9Q9"/>
<feature type="domain" description="DUF7908" evidence="2">
    <location>
        <begin position="5"/>
        <end position="124"/>
    </location>
</feature>
<accession>A0AAV9J9Q9</accession>
<protein>
    <recommendedName>
        <fullName evidence="2">DUF7908 domain-containing protein</fullName>
    </recommendedName>
</protein>
<dbReference type="InterPro" id="IPR008160">
    <property type="entry name" value="Collagen"/>
</dbReference>